<keyword evidence="1" id="KW-0812">Transmembrane</keyword>
<dbReference type="AlphaFoldDB" id="A0A517XML5"/>
<evidence type="ECO:0000313" key="2">
    <source>
        <dbReference type="EMBL" id="QDU18741.1"/>
    </source>
</evidence>
<feature type="transmembrane region" description="Helical" evidence="1">
    <location>
        <begin position="325"/>
        <end position="348"/>
    </location>
</feature>
<dbReference type="Proteomes" id="UP000319576">
    <property type="component" value="Chromosome"/>
</dbReference>
<keyword evidence="3" id="KW-1185">Reference proteome</keyword>
<keyword evidence="1" id="KW-1133">Transmembrane helix</keyword>
<name>A0A517XML5_9BACT</name>
<dbReference type="RefSeq" id="WP_145234235.1">
    <property type="nucleotide sequence ID" value="NZ_CP036273.1"/>
</dbReference>
<evidence type="ECO:0000313" key="3">
    <source>
        <dbReference type="Proteomes" id="UP000319576"/>
    </source>
</evidence>
<evidence type="ECO:0000256" key="1">
    <source>
        <dbReference type="SAM" id="Phobius"/>
    </source>
</evidence>
<dbReference type="KEGG" id="uli:ETAA1_06370"/>
<protein>
    <submittedName>
        <fullName evidence="2">Uncharacterized protein</fullName>
    </submittedName>
</protein>
<gene>
    <name evidence="2" type="ORF">ETAA1_06370</name>
</gene>
<dbReference type="EMBL" id="CP036273">
    <property type="protein sequence ID" value="QDU18741.1"/>
    <property type="molecule type" value="Genomic_DNA"/>
</dbReference>
<proteinExistence type="predicted"/>
<reference evidence="2 3" key="1">
    <citation type="submission" date="2019-02" db="EMBL/GenBank/DDBJ databases">
        <title>Deep-cultivation of Planctomycetes and their phenomic and genomic characterization uncovers novel biology.</title>
        <authorList>
            <person name="Wiegand S."/>
            <person name="Jogler M."/>
            <person name="Boedeker C."/>
            <person name="Pinto D."/>
            <person name="Vollmers J."/>
            <person name="Rivas-Marin E."/>
            <person name="Kohn T."/>
            <person name="Peeters S.H."/>
            <person name="Heuer A."/>
            <person name="Rast P."/>
            <person name="Oberbeckmann S."/>
            <person name="Bunk B."/>
            <person name="Jeske O."/>
            <person name="Meyerdierks A."/>
            <person name="Storesund J.E."/>
            <person name="Kallscheuer N."/>
            <person name="Luecker S."/>
            <person name="Lage O.M."/>
            <person name="Pohl T."/>
            <person name="Merkel B.J."/>
            <person name="Hornburger P."/>
            <person name="Mueller R.-W."/>
            <person name="Bruemmer F."/>
            <person name="Labrenz M."/>
            <person name="Spormann A.M."/>
            <person name="Op den Camp H."/>
            <person name="Overmann J."/>
            <person name="Amann R."/>
            <person name="Jetten M.S.M."/>
            <person name="Mascher T."/>
            <person name="Medema M.H."/>
            <person name="Devos D.P."/>
            <person name="Kaster A.-K."/>
            <person name="Ovreas L."/>
            <person name="Rohde M."/>
            <person name="Galperin M.Y."/>
            <person name="Jogler C."/>
        </authorList>
    </citation>
    <scope>NUCLEOTIDE SEQUENCE [LARGE SCALE GENOMIC DNA]</scope>
    <source>
        <strain evidence="2 3">ETA_A1</strain>
    </source>
</reference>
<sequence>MSLRLSALVLTTLTLPAPVRARDDPAVSFDAVLASAGARKQLYHDNKRITFTARIYALELKDGRVTSTLGADFDAEEVLDAAGRRRATTTASRLPSRKVNVGSYSAPDFYFRVVPDQDRFTIDELNSRASSVQRYLTHATHGPGLLPSSFDGHRSVELLTFLLADGSNYAYAVTLGPPTLEAKFGREVLAVPSTLTPLRGVDPKWGDGVIRQTSYFDPAHAHVFLGSEAEHPGTEARPWPHRQTCVLEYEPRHDGRPVPRRFARHVRPEGGEPLVEYEVEFTRYEDYAPTADDFRLEARYGLTTPAGPDDKKLVGVRSGTESPAWPWRSVAAGAVVVAGAGVVGLVAYRRRRRTDR</sequence>
<keyword evidence="1" id="KW-0472">Membrane</keyword>
<organism evidence="2 3">
    <name type="scientific">Urbifossiella limnaea</name>
    <dbReference type="NCBI Taxonomy" id="2528023"/>
    <lineage>
        <taxon>Bacteria</taxon>
        <taxon>Pseudomonadati</taxon>
        <taxon>Planctomycetota</taxon>
        <taxon>Planctomycetia</taxon>
        <taxon>Gemmatales</taxon>
        <taxon>Gemmataceae</taxon>
        <taxon>Urbifossiella</taxon>
    </lineage>
</organism>
<accession>A0A517XML5</accession>